<name>A0A3N4P1V2_9FLAO</name>
<dbReference type="RefSeq" id="WP_123896867.1">
    <property type="nucleotide sequence ID" value="NZ_RPFJ01000006.1"/>
</dbReference>
<organism evidence="1 2">
    <name type="scientific">Aureibaculum marinum</name>
    <dbReference type="NCBI Taxonomy" id="2487930"/>
    <lineage>
        <taxon>Bacteria</taxon>
        <taxon>Pseudomonadati</taxon>
        <taxon>Bacteroidota</taxon>
        <taxon>Flavobacteriia</taxon>
        <taxon>Flavobacteriales</taxon>
        <taxon>Flavobacteriaceae</taxon>
        <taxon>Aureibaculum</taxon>
    </lineage>
</organism>
<evidence type="ECO:0000313" key="2">
    <source>
        <dbReference type="Proteomes" id="UP000270856"/>
    </source>
</evidence>
<accession>A0A3N4P1V2</accession>
<dbReference type="OrthoDB" id="1446707at2"/>
<dbReference type="EMBL" id="RPFJ01000006">
    <property type="protein sequence ID" value="RPD98550.1"/>
    <property type="molecule type" value="Genomic_DNA"/>
</dbReference>
<comment type="caution">
    <text evidence="1">The sequence shown here is derived from an EMBL/GenBank/DDBJ whole genome shotgun (WGS) entry which is preliminary data.</text>
</comment>
<dbReference type="AlphaFoldDB" id="A0A3N4P1V2"/>
<evidence type="ECO:0000313" key="1">
    <source>
        <dbReference type="EMBL" id="RPD98550.1"/>
    </source>
</evidence>
<dbReference type="Proteomes" id="UP000270856">
    <property type="component" value="Unassembled WGS sequence"/>
</dbReference>
<protein>
    <submittedName>
        <fullName evidence="1">Uncharacterized protein</fullName>
    </submittedName>
</protein>
<gene>
    <name evidence="1" type="ORF">EGM88_04985</name>
</gene>
<keyword evidence="2" id="KW-1185">Reference proteome</keyword>
<proteinExistence type="predicted"/>
<reference evidence="1 2" key="1">
    <citation type="submission" date="2018-11" db="EMBL/GenBank/DDBJ databases">
        <title>Aureibaculum marinum gen. nov., sp. nov., a member of the family Flavobacteriaceae isolated from the Bohai Sea.</title>
        <authorList>
            <person name="Ji X."/>
        </authorList>
    </citation>
    <scope>NUCLEOTIDE SEQUENCE [LARGE SCALE GENOMIC DNA]</scope>
    <source>
        <strain evidence="1 2">BH-SD17</strain>
    </source>
</reference>
<sequence>MAKVFSILSSCLILFQSFNINIEDVSKFKILWEHAEYHQKTYGDSFVDFLIEHYSSSDLLNGDEHQEHKSLPFKSSHHSCQHLNPPFTFVASNFDLNFTPFVAIPFNFFYKDSISYFEKPSVFQPPKHL</sequence>